<feature type="region of interest" description="Disordered" evidence="4">
    <location>
        <begin position="1"/>
        <end position="70"/>
    </location>
</feature>
<dbReference type="PANTHER" id="PTHR11738:SF129">
    <property type="entry name" value="LEUKOCYTE-ASSOCIATED IMMUNOGLOBULIN-LIKE RECEPTOR 1"/>
    <property type="match status" value="1"/>
</dbReference>
<evidence type="ECO:0000256" key="1">
    <source>
        <dbReference type="ARBA" id="ARBA00022729"/>
    </source>
</evidence>
<dbReference type="GeneTree" id="ENSGT01100000263478"/>
<dbReference type="Bgee" id="ENSOCUG00000026708">
    <property type="expression patterns" value="Expressed in blood and 14 other cell types or tissues"/>
</dbReference>
<reference evidence="5" key="3">
    <citation type="submission" date="2025-09" db="UniProtKB">
        <authorList>
            <consortium name="Ensembl"/>
        </authorList>
    </citation>
    <scope>IDENTIFICATION</scope>
    <source>
        <strain evidence="5">Thorbecke</strain>
    </source>
</reference>
<dbReference type="InParanoid" id="A0A5F9DK88"/>
<keyword evidence="3" id="KW-0393">Immunoglobulin domain</keyword>
<organism evidence="5 6">
    <name type="scientific">Oryctolagus cuniculus</name>
    <name type="common">Rabbit</name>
    <dbReference type="NCBI Taxonomy" id="9986"/>
    <lineage>
        <taxon>Eukaryota</taxon>
        <taxon>Metazoa</taxon>
        <taxon>Chordata</taxon>
        <taxon>Craniata</taxon>
        <taxon>Vertebrata</taxon>
        <taxon>Euteleostomi</taxon>
        <taxon>Mammalia</taxon>
        <taxon>Eutheria</taxon>
        <taxon>Euarchontoglires</taxon>
        <taxon>Glires</taxon>
        <taxon>Lagomorpha</taxon>
        <taxon>Leporidae</taxon>
        <taxon>Oryctolagus</taxon>
    </lineage>
</organism>
<dbReference type="PANTHER" id="PTHR11738">
    <property type="entry name" value="MHC CLASS I NK CELL RECEPTOR"/>
    <property type="match status" value="1"/>
</dbReference>
<feature type="compositionally biased region" description="Polar residues" evidence="4">
    <location>
        <begin position="61"/>
        <end position="70"/>
    </location>
</feature>
<dbReference type="SUPFAM" id="SSF48726">
    <property type="entry name" value="Immunoglobulin"/>
    <property type="match status" value="1"/>
</dbReference>
<proteinExistence type="predicted"/>
<dbReference type="GO" id="GO:0002764">
    <property type="term" value="P:immune response-regulating signaling pathway"/>
    <property type="evidence" value="ECO:0007669"/>
    <property type="project" value="TreeGrafter"/>
</dbReference>
<evidence type="ECO:0000256" key="4">
    <source>
        <dbReference type="SAM" id="MobiDB-lite"/>
    </source>
</evidence>
<feature type="compositionally biased region" description="Polar residues" evidence="4">
    <location>
        <begin position="1"/>
        <end position="12"/>
    </location>
</feature>
<evidence type="ECO:0000313" key="6">
    <source>
        <dbReference type="Proteomes" id="UP000001811"/>
    </source>
</evidence>
<dbReference type="GO" id="GO:0005886">
    <property type="term" value="C:plasma membrane"/>
    <property type="evidence" value="ECO:0007669"/>
    <property type="project" value="TreeGrafter"/>
</dbReference>
<name>A0A5F9DK88_RABIT</name>
<keyword evidence="6" id="KW-1185">Reference proteome</keyword>
<evidence type="ECO:0000256" key="3">
    <source>
        <dbReference type="ARBA" id="ARBA00023319"/>
    </source>
</evidence>
<reference evidence="5" key="2">
    <citation type="submission" date="2025-08" db="UniProtKB">
        <authorList>
            <consortium name="Ensembl"/>
        </authorList>
    </citation>
    <scope>IDENTIFICATION</scope>
    <source>
        <strain evidence="5">Thorbecke</strain>
    </source>
</reference>
<accession>A0A5F9DK88</accession>
<dbReference type="FunFam" id="2.60.40.10:FF:000049">
    <property type="entry name" value="Leukocyte immunoglobulin-like receptor subfamily B member 1"/>
    <property type="match status" value="1"/>
</dbReference>
<sequence length="358" mass="36840">TWGSVRSQNRQPACSPAFNLPRPVGAEQGRLSVLRAQGRAPPSRSQDLRPANRKSERNRTEGTSSLQWCSNPRTGALAGTSCGFSLARPGLPGEAVGAEPCPPIPPSSCASVSPGGREGGRLGLRPDSSPGDWGTLGAPQAAPLLSPCAPAQVGLSPGSRDLQVGAGSALRRAGEHLDGGGSGVKAAGEALPSGFSPAGLCLGQVIHVQMQAEAWPSPSISAEPGPTVLQGQPVTIVCRSPAGFDNFRLEKEGRMVKNERSASPNQTEVRFQLLATDADAAGQYHCLYYKSGAWSERSGELELAVTPEDVPRASDPGPVSAVPSGLCPVLGPVLAATLCLQPPGPPHPRHPPMLEGAV</sequence>
<dbReference type="AlphaFoldDB" id="A0A5F9DK88"/>
<evidence type="ECO:0000256" key="2">
    <source>
        <dbReference type="ARBA" id="ARBA00023157"/>
    </source>
</evidence>
<dbReference type="InterPro" id="IPR036179">
    <property type="entry name" value="Ig-like_dom_sf"/>
</dbReference>
<keyword evidence="1" id="KW-0732">Signal</keyword>
<dbReference type="STRING" id="9986.ENSOCUP00000046722"/>
<feature type="region of interest" description="Disordered" evidence="4">
    <location>
        <begin position="97"/>
        <end position="141"/>
    </location>
</feature>
<reference evidence="5 6" key="1">
    <citation type="journal article" date="2011" name="Nature">
        <title>A high-resolution map of human evolutionary constraint using 29 mammals.</title>
        <authorList>
            <person name="Lindblad-Toh K."/>
            <person name="Garber M."/>
            <person name="Zuk O."/>
            <person name="Lin M.F."/>
            <person name="Parker B.J."/>
            <person name="Washietl S."/>
            <person name="Kheradpour P."/>
            <person name="Ernst J."/>
            <person name="Jordan G."/>
            <person name="Mauceli E."/>
            <person name="Ward L.D."/>
            <person name="Lowe C.B."/>
            <person name="Holloway A.K."/>
            <person name="Clamp M."/>
            <person name="Gnerre S."/>
            <person name="Alfoldi J."/>
            <person name="Beal K."/>
            <person name="Chang J."/>
            <person name="Clawson H."/>
            <person name="Cuff J."/>
            <person name="Di Palma F."/>
            <person name="Fitzgerald S."/>
            <person name="Flicek P."/>
            <person name="Guttman M."/>
            <person name="Hubisz M.J."/>
            <person name="Jaffe D.B."/>
            <person name="Jungreis I."/>
            <person name="Kent W.J."/>
            <person name="Kostka D."/>
            <person name="Lara M."/>
            <person name="Martins A.L."/>
            <person name="Massingham T."/>
            <person name="Moltke I."/>
            <person name="Raney B.J."/>
            <person name="Rasmussen M.D."/>
            <person name="Robinson J."/>
            <person name="Stark A."/>
            <person name="Vilella A.J."/>
            <person name="Wen J."/>
            <person name="Xie X."/>
            <person name="Zody M.C."/>
            <person name="Baldwin J."/>
            <person name="Bloom T."/>
            <person name="Chin C.W."/>
            <person name="Heiman D."/>
            <person name="Nicol R."/>
            <person name="Nusbaum C."/>
            <person name="Young S."/>
            <person name="Wilkinson J."/>
            <person name="Worley K.C."/>
            <person name="Kovar C.L."/>
            <person name="Muzny D.M."/>
            <person name="Gibbs R.A."/>
            <person name="Cree A."/>
            <person name="Dihn H.H."/>
            <person name="Fowler G."/>
            <person name="Jhangiani S."/>
            <person name="Joshi V."/>
            <person name="Lee S."/>
            <person name="Lewis L.R."/>
            <person name="Nazareth L.V."/>
            <person name="Okwuonu G."/>
            <person name="Santibanez J."/>
            <person name="Warren W.C."/>
            <person name="Mardis E.R."/>
            <person name="Weinstock G.M."/>
            <person name="Wilson R.K."/>
            <person name="Delehaunty K."/>
            <person name="Dooling D."/>
            <person name="Fronik C."/>
            <person name="Fulton L."/>
            <person name="Fulton B."/>
            <person name="Graves T."/>
            <person name="Minx P."/>
            <person name="Sodergren E."/>
            <person name="Birney E."/>
            <person name="Margulies E.H."/>
            <person name="Herrero J."/>
            <person name="Green E.D."/>
            <person name="Haussler D."/>
            <person name="Siepel A."/>
            <person name="Goldman N."/>
            <person name="Pollard K.S."/>
            <person name="Pedersen J.S."/>
            <person name="Lander E.S."/>
            <person name="Kellis M."/>
        </authorList>
    </citation>
    <scope>NUCLEOTIDE SEQUENCE [LARGE SCALE GENOMIC DNA]</scope>
    <source>
        <strain evidence="6">Thorbecke</strain>
    </source>
</reference>
<dbReference type="Pfam" id="PF13895">
    <property type="entry name" value="Ig_2"/>
    <property type="match status" value="1"/>
</dbReference>
<keyword evidence="2" id="KW-1015">Disulfide bond</keyword>
<dbReference type="Proteomes" id="UP000001811">
    <property type="component" value="Unplaced"/>
</dbReference>
<dbReference type="SMR" id="A0A5F9DK88"/>
<dbReference type="InterPro" id="IPR050412">
    <property type="entry name" value="Ig-like_Receptors_ImmuneReg"/>
</dbReference>
<evidence type="ECO:0000313" key="5">
    <source>
        <dbReference type="Ensembl" id="ENSOCUP00000046722.1"/>
    </source>
</evidence>
<dbReference type="InterPro" id="IPR013783">
    <property type="entry name" value="Ig-like_fold"/>
</dbReference>
<dbReference type="Ensembl" id="ENSOCUT00000040151.1">
    <property type="protein sequence ID" value="ENSOCUP00000046722.1"/>
    <property type="gene ID" value="ENSOCUG00000026708.2"/>
</dbReference>
<protein>
    <submittedName>
        <fullName evidence="5">Uncharacterized protein</fullName>
    </submittedName>
</protein>
<dbReference type="Gene3D" id="2.60.40.10">
    <property type="entry name" value="Immunoglobulins"/>
    <property type="match status" value="1"/>
</dbReference>